<gene>
    <name evidence="2" type="ORF">ERS140147_00503</name>
</gene>
<organism evidence="2 3">
    <name type="scientific">Staphylococcus schweitzeri</name>
    <dbReference type="NCBI Taxonomy" id="1654388"/>
    <lineage>
        <taxon>Bacteria</taxon>
        <taxon>Bacillati</taxon>
        <taxon>Bacillota</taxon>
        <taxon>Bacilli</taxon>
        <taxon>Bacillales</taxon>
        <taxon>Staphylococcaceae</taxon>
        <taxon>Staphylococcus</taxon>
    </lineage>
</organism>
<accession>A0A077UFY7</accession>
<dbReference type="EMBL" id="CCEH01000003">
    <property type="protein sequence ID" value="CDR27381.1"/>
    <property type="molecule type" value="Genomic_DNA"/>
</dbReference>
<evidence type="ECO:0000313" key="2">
    <source>
        <dbReference type="EMBL" id="CDR27381.1"/>
    </source>
</evidence>
<feature type="transmembrane region" description="Helical" evidence="1">
    <location>
        <begin position="15"/>
        <end position="36"/>
    </location>
</feature>
<dbReference type="InterPro" id="IPR009845">
    <property type="entry name" value="DUF1405"/>
</dbReference>
<feature type="transmembrane region" description="Helical" evidence="1">
    <location>
        <begin position="167"/>
        <end position="186"/>
    </location>
</feature>
<reference evidence="2 3" key="1">
    <citation type="submission" date="2014-05" db="EMBL/GenBank/DDBJ databases">
        <authorList>
            <person name="Aslett A.Martin."/>
            <person name="De Silva Nishadi"/>
        </authorList>
    </citation>
    <scope>NUCLEOTIDE SEQUENCE [LARGE SCALE GENOMIC DNA]</scope>
</reference>
<dbReference type="Pfam" id="PF07187">
    <property type="entry name" value="DUF1405"/>
    <property type="match status" value="1"/>
</dbReference>
<dbReference type="PANTHER" id="PTHR40042:SF1">
    <property type="entry name" value="DUF1405 DOMAIN-CONTAINING PROTEIN"/>
    <property type="match status" value="1"/>
</dbReference>
<name>A0A077UFY7_9STAP</name>
<evidence type="ECO:0000313" key="3">
    <source>
        <dbReference type="Proteomes" id="UP000044616"/>
    </source>
</evidence>
<protein>
    <submittedName>
        <fullName evidence="2">Membrane spanning protein</fullName>
    </submittedName>
</protein>
<feature type="transmembrane region" description="Helical" evidence="1">
    <location>
        <begin position="78"/>
        <end position="100"/>
    </location>
</feature>
<evidence type="ECO:0000256" key="1">
    <source>
        <dbReference type="SAM" id="Phobius"/>
    </source>
</evidence>
<dbReference type="Proteomes" id="UP000044616">
    <property type="component" value="Unassembled WGS sequence"/>
</dbReference>
<dbReference type="RefSeq" id="WP_047529452.1">
    <property type="nucleotide sequence ID" value="NZ_CCEH01000003.1"/>
</dbReference>
<feature type="transmembrane region" description="Helical" evidence="1">
    <location>
        <begin position="48"/>
        <end position="69"/>
    </location>
</feature>
<feature type="transmembrane region" description="Helical" evidence="1">
    <location>
        <begin position="106"/>
        <end position="127"/>
    </location>
</feature>
<keyword evidence="1" id="KW-0812">Transmembrane</keyword>
<sequence>MTINTFWQYTLYQRFWLMMLLICNILGMIYGYIWYGEQLSYTPWQFEIFVPDSPTAILFLVISISLILIRKQNSIIDALAFVTLFKYGIWAVIMNILFIIEQGDITVNGLALMFSHSIMAVQAIYFYPRFKRSMIGISVAMTWVFLNDYIDYFHLQFPYYDFIATHVWQIGVLSCCLSVFALLLYIELNKLLKCK</sequence>
<feature type="transmembrane region" description="Helical" evidence="1">
    <location>
        <begin position="134"/>
        <end position="155"/>
    </location>
</feature>
<keyword evidence="1" id="KW-1133">Transmembrane helix</keyword>
<proteinExistence type="predicted"/>
<keyword evidence="1" id="KW-0472">Membrane</keyword>
<dbReference type="PANTHER" id="PTHR40042">
    <property type="entry name" value="HYPOTHETICAL MEMBRANE SPANNING PROTEIN"/>
    <property type="match status" value="1"/>
</dbReference>
<dbReference type="AlphaFoldDB" id="A0A077UFY7"/>